<protein>
    <submittedName>
        <fullName evidence="1">Uncharacterized protein</fullName>
    </submittedName>
</protein>
<organism evidence="1 2">
    <name type="scientific">Xylaria curta</name>
    <dbReference type="NCBI Taxonomy" id="42375"/>
    <lineage>
        <taxon>Eukaryota</taxon>
        <taxon>Fungi</taxon>
        <taxon>Dikarya</taxon>
        <taxon>Ascomycota</taxon>
        <taxon>Pezizomycotina</taxon>
        <taxon>Sordariomycetes</taxon>
        <taxon>Xylariomycetidae</taxon>
        <taxon>Xylariales</taxon>
        <taxon>Xylariaceae</taxon>
        <taxon>Xylaria</taxon>
    </lineage>
</organism>
<name>A0ACC1PNR3_9PEZI</name>
<evidence type="ECO:0000313" key="2">
    <source>
        <dbReference type="Proteomes" id="UP001143856"/>
    </source>
</evidence>
<reference evidence="1" key="1">
    <citation type="submission" date="2022-10" db="EMBL/GenBank/DDBJ databases">
        <title>Genome Sequence of Xylaria curta.</title>
        <authorList>
            <person name="Buettner E."/>
        </authorList>
    </citation>
    <scope>NUCLEOTIDE SEQUENCE</scope>
    <source>
        <strain evidence="1">Babe10</strain>
    </source>
</reference>
<dbReference type="EMBL" id="JAPDGR010000131">
    <property type="protein sequence ID" value="KAJ2995491.1"/>
    <property type="molecule type" value="Genomic_DNA"/>
</dbReference>
<keyword evidence="2" id="KW-1185">Reference proteome</keyword>
<dbReference type="Proteomes" id="UP001143856">
    <property type="component" value="Unassembled WGS sequence"/>
</dbReference>
<comment type="caution">
    <text evidence="1">The sequence shown here is derived from an EMBL/GenBank/DDBJ whole genome shotgun (WGS) entry which is preliminary data.</text>
</comment>
<evidence type="ECO:0000313" key="1">
    <source>
        <dbReference type="EMBL" id="KAJ2995491.1"/>
    </source>
</evidence>
<gene>
    <name evidence="1" type="ORF">NUW58_g1253</name>
</gene>
<proteinExistence type="predicted"/>
<sequence>MPQKYEARMMAKMYLFLRQYMPDGLTGRWAHLRGNEVMRVLLSDREEQCVSRHKVTKKIYSSLGKLQEEWAEGLCLGTKDTDDGTVDDGAVDNVDVHVIDDTSSDPDADGEGDDQSSLGLSFPTSPTGTTIGKNTFSGYDDDDDDDDCASTAASSVELSSALEGLSKPTSTWTELGIARYLSADDKSDGALPGWVAHLLGQTHDTFTVMRTWCSFWQKWMSAAKTAEDQLLTRLLIL</sequence>
<accession>A0ACC1PNR3</accession>